<reference evidence="2 3" key="1">
    <citation type="submission" date="2024-01" db="EMBL/GenBank/DDBJ databases">
        <title>A telomere-to-telomere, gap-free genome of sweet tea (Lithocarpus litseifolius).</title>
        <authorList>
            <person name="Zhou J."/>
        </authorList>
    </citation>
    <scope>NUCLEOTIDE SEQUENCE [LARGE SCALE GENOMIC DNA]</scope>
    <source>
        <strain evidence="2">Zhou-2022a</strain>
        <tissue evidence="2">Leaf</tissue>
    </source>
</reference>
<protein>
    <submittedName>
        <fullName evidence="2">Uncharacterized protein</fullName>
    </submittedName>
</protein>
<evidence type="ECO:0000313" key="2">
    <source>
        <dbReference type="EMBL" id="KAK9997238.1"/>
    </source>
</evidence>
<keyword evidence="3" id="KW-1185">Reference proteome</keyword>
<feature type="compositionally biased region" description="Polar residues" evidence="1">
    <location>
        <begin position="49"/>
        <end position="59"/>
    </location>
</feature>
<dbReference type="Proteomes" id="UP001459277">
    <property type="component" value="Unassembled WGS sequence"/>
</dbReference>
<dbReference type="AlphaFoldDB" id="A0AAW2CGK8"/>
<name>A0AAW2CGK8_9ROSI</name>
<feature type="region of interest" description="Disordered" evidence="1">
    <location>
        <begin position="49"/>
        <end position="88"/>
    </location>
</feature>
<evidence type="ECO:0000256" key="1">
    <source>
        <dbReference type="SAM" id="MobiDB-lite"/>
    </source>
</evidence>
<comment type="caution">
    <text evidence="2">The sequence shown here is derived from an EMBL/GenBank/DDBJ whole genome shotgun (WGS) entry which is preliminary data.</text>
</comment>
<proteinExistence type="predicted"/>
<organism evidence="2 3">
    <name type="scientific">Lithocarpus litseifolius</name>
    <dbReference type="NCBI Taxonomy" id="425828"/>
    <lineage>
        <taxon>Eukaryota</taxon>
        <taxon>Viridiplantae</taxon>
        <taxon>Streptophyta</taxon>
        <taxon>Embryophyta</taxon>
        <taxon>Tracheophyta</taxon>
        <taxon>Spermatophyta</taxon>
        <taxon>Magnoliopsida</taxon>
        <taxon>eudicotyledons</taxon>
        <taxon>Gunneridae</taxon>
        <taxon>Pentapetalae</taxon>
        <taxon>rosids</taxon>
        <taxon>fabids</taxon>
        <taxon>Fagales</taxon>
        <taxon>Fagaceae</taxon>
        <taxon>Lithocarpus</taxon>
    </lineage>
</organism>
<sequence length="99" mass="10668">MRRRRRKQLHCGFAGGIQALRAHVADLLILPKCNTIVALLAAFTLGTTQKGSSQLTLTPQRGRRGNEGSLTEPAHSDTSTGKKRKGGFLDKATDAILKS</sequence>
<accession>A0AAW2CGK8</accession>
<dbReference type="EMBL" id="JAZDWU010000007">
    <property type="protein sequence ID" value="KAK9997238.1"/>
    <property type="molecule type" value="Genomic_DNA"/>
</dbReference>
<evidence type="ECO:0000313" key="3">
    <source>
        <dbReference type="Proteomes" id="UP001459277"/>
    </source>
</evidence>
<gene>
    <name evidence="2" type="ORF">SO802_021924</name>
</gene>